<reference evidence="14 15" key="1">
    <citation type="journal article" date="2016" name="Nat. Commun.">
        <title>Thousands of microbial genomes shed light on interconnected biogeochemical processes in an aquifer system.</title>
        <authorList>
            <person name="Anantharaman K."/>
            <person name="Brown C.T."/>
            <person name="Hug L.A."/>
            <person name="Sharon I."/>
            <person name="Castelle C.J."/>
            <person name="Probst A.J."/>
            <person name="Thomas B.C."/>
            <person name="Singh A."/>
            <person name="Wilkins M.J."/>
            <person name="Karaoz U."/>
            <person name="Brodie E.L."/>
            <person name="Williams K.H."/>
            <person name="Hubbard S.S."/>
            <person name="Banfield J.F."/>
        </authorList>
    </citation>
    <scope>NUCLEOTIDE SEQUENCE [LARGE SCALE GENOMIC DNA]</scope>
</reference>
<name>A0A1G2K6R5_9BACT</name>
<evidence type="ECO:0000256" key="8">
    <source>
        <dbReference type="ARBA" id="ARBA00034617"/>
    </source>
</evidence>
<dbReference type="GO" id="GO:0005829">
    <property type="term" value="C:cytosol"/>
    <property type="evidence" value="ECO:0007669"/>
    <property type="project" value="TreeGrafter"/>
</dbReference>
<dbReference type="SUPFAM" id="SSF52540">
    <property type="entry name" value="P-loop containing nucleoside triphosphate hydrolases"/>
    <property type="match status" value="1"/>
</dbReference>
<evidence type="ECO:0000256" key="2">
    <source>
        <dbReference type="ARBA" id="ARBA00022741"/>
    </source>
</evidence>
<dbReference type="GO" id="GO:0043138">
    <property type="term" value="F:3'-5' DNA helicase activity"/>
    <property type="evidence" value="ECO:0007669"/>
    <property type="project" value="UniProtKB-EC"/>
</dbReference>
<accession>A0A1G2K6R5</accession>
<dbReference type="AlphaFoldDB" id="A0A1G2K6R5"/>
<feature type="binding site" evidence="11">
    <location>
        <begin position="35"/>
        <end position="42"/>
    </location>
    <ligand>
        <name>ATP</name>
        <dbReference type="ChEBI" id="CHEBI:30616"/>
    </ligand>
</feature>
<evidence type="ECO:0000256" key="3">
    <source>
        <dbReference type="ARBA" id="ARBA00022801"/>
    </source>
</evidence>
<dbReference type="GO" id="GO:0000725">
    <property type="term" value="P:recombinational repair"/>
    <property type="evidence" value="ECO:0007669"/>
    <property type="project" value="TreeGrafter"/>
</dbReference>
<evidence type="ECO:0000313" key="14">
    <source>
        <dbReference type="EMBL" id="OGZ94118.1"/>
    </source>
</evidence>
<dbReference type="Gene3D" id="1.10.486.10">
    <property type="entry name" value="PCRA, domain 4"/>
    <property type="match status" value="1"/>
</dbReference>
<dbReference type="Gene3D" id="1.10.10.160">
    <property type="match status" value="1"/>
</dbReference>
<keyword evidence="7" id="KW-0413">Isomerase</keyword>
<evidence type="ECO:0000256" key="5">
    <source>
        <dbReference type="ARBA" id="ARBA00022840"/>
    </source>
</evidence>
<comment type="similarity">
    <text evidence="1">Belongs to the helicase family. UvrD subfamily.</text>
</comment>
<keyword evidence="6" id="KW-0238">DNA-binding</keyword>
<keyword evidence="2 11" id="KW-0547">Nucleotide-binding</keyword>
<dbReference type="Pfam" id="PF00580">
    <property type="entry name" value="UvrD-helicase"/>
    <property type="match status" value="1"/>
</dbReference>
<dbReference type="Pfam" id="PF13361">
    <property type="entry name" value="UvrD_C"/>
    <property type="match status" value="2"/>
</dbReference>
<dbReference type="PROSITE" id="PS51198">
    <property type="entry name" value="UVRD_HELICASE_ATP_BIND"/>
    <property type="match status" value="1"/>
</dbReference>
<dbReference type="CDD" id="cd17932">
    <property type="entry name" value="DEXQc_UvrD"/>
    <property type="match status" value="1"/>
</dbReference>
<protein>
    <recommendedName>
        <fullName evidence="9">DNA 3'-5' helicase</fullName>
        <ecNumber evidence="9">5.6.2.4</ecNumber>
    </recommendedName>
</protein>
<evidence type="ECO:0000256" key="6">
    <source>
        <dbReference type="ARBA" id="ARBA00023125"/>
    </source>
</evidence>
<dbReference type="EC" id="5.6.2.4" evidence="9"/>
<evidence type="ECO:0000259" key="13">
    <source>
        <dbReference type="PROSITE" id="PS51217"/>
    </source>
</evidence>
<feature type="non-terminal residue" evidence="14">
    <location>
        <position position="1"/>
    </location>
</feature>
<dbReference type="InterPro" id="IPR013986">
    <property type="entry name" value="DExx_box_DNA_helicase_dom_sf"/>
</dbReference>
<dbReference type="Proteomes" id="UP000177152">
    <property type="component" value="Unassembled WGS sequence"/>
</dbReference>
<feature type="domain" description="UvrD-like helicase C-terminal" evidence="13">
    <location>
        <begin position="298"/>
        <end position="562"/>
    </location>
</feature>
<dbReference type="InterPro" id="IPR014017">
    <property type="entry name" value="DNA_helicase_UvrD-like_C"/>
</dbReference>
<dbReference type="InterPro" id="IPR014016">
    <property type="entry name" value="UvrD-like_ATP-bd"/>
</dbReference>
<evidence type="ECO:0000256" key="4">
    <source>
        <dbReference type="ARBA" id="ARBA00022806"/>
    </source>
</evidence>
<dbReference type="InterPro" id="IPR000212">
    <property type="entry name" value="DNA_helicase_UvrD/REP"/>
</dbReference>
<evidence type="ECO:0000256" key="1">
    <source>
        <dbReference type="ARBA" id="ARBA00009922"/>
    </source>
</evidence>
<dbReference type="EMBL" id="MHQC01000043">
    <property type="protein sequence ID" value="OGZ94118.1"/>
    <property type="molecule type" value="Genomic_DNA"/>
</dbReference>
<proteinExistence type="inferred from homology"/>
<dbReference type="GO" id="GO:0033202">
    <property type="term" value="C:DNA helicase complex"/>
    <property type="evidence" value="ECO:0007669"/>
    <property type="project" value="TreeGrafter"/>
</dbReference>
<comment type="catalytic activity">
    <reaction evidence="8">
        <text>Couples ATP hydrolysis with the unwinding of duplex DNA by translocating in the 3'-5' direction.</text>
        <dbReference type="EC" id="5.6.2.4"/>
    </reaction>
</comment>
<evidence type="ECO:0000256" key="10">
    <source>
        <dbReference type="ARBA" id="ARBA00048988"/>
    </source>
</evidence>
<evidence type="ECO:0000256" key="7">
    <source>
        <dbReference type="ARBA" id="ARBA00023235"/>
    </source>
</evidence>
<dbReference type="CDD" id="cd18807">
    <property type="entry name" value="SF1_C_UvrD"/>
    <property type="match status" value="1"/>
</dbReference>
<evidence type="ECO:0000256" key="11">
    <source>
        <dbReference type="PROSITE-ProRule" id="PRU00560"/>
    </source>
</evidence>
<keyword evidence="3 11" id="KW-0378">Hydrolase</keyword>
<feature type="domain" description="UvrD-like helicase ATP-binding" evidence="12">
    <location>
        <begin position="14"/>
        <end position="297"/>
    </location>
</feature>
<evidence type="ECO:0000313" key="15">
    <source>
        <dbReference type="Proteomes" id="UP000177152"/>
    </source>
</evidence>
<keyword evidence="5 11" id="KW-0067">ATP-binding</keyword>
<sequence>KDKETENIQKIILDPLNSRQREAVLATEGPVLIIAGAGSGKTKALTHRVAYLLSRGVHPENILAVTFTNKAAREMKDRITLLVERNRPRGAGDPFIGTFHSFCVRILRSEAMYIGYTRSFTIFDDDDSISLIKEILKEVNVNPKQFPAAMVLGIISGLKSELVESSSYEGRDSSEMFPKIIYRVFDLYEKRLKNSNAMDFDDLITKTVLLFRGHPDILEKYQSRFRYIHIDEYQDTNTAQYELSKLLAARYKNIFVIGDDAQSIYSWRNADFRNILNFEKDFPDSRVIVLDENYRSTKTILEGANAVISQNTLQKQKKLWTQKPDGEKIEYVILPTELSEAEFVASEIERLSKAGKELEDIAVLYRTNAQSRAVEEILLSKKIPYSLIGGIKFYRRKEIKDITSYLRLIANPNDQLALRRVINVPPRGIGKITLLKFLGSRERISTGERPKSGQEATSVGVFENILSDLRGSALILPPHLLVREIVKKISYEEYLEDAFLDSEMRIENIREFEALASRFSEGSPSEELIRMLEEISLVQDADTARETGKKGVTLMTLHAAKGLEFPVVFITGMEEGIFPHSKSLFDPGSLEEERRLCYVGLTRAKEKVWLLRAYRRRVWGDHQINSPSRFVKEIPEHLLNVTDAAGDMDFFKDDEIEYEDDETPLE</sequence>
<dbReference type="Gene3D" id="3.40.50.300">
    <property type="entry name" value="P-loop containing nucleotide triphosphate hydrolases"/>
    <property type="match status" value="2"/>
</dbReference>
<dbReference type="PROSITE" id="PS51217">
    <property type="entry name" value="UVRD_HELICASE_CTER"/>
    <property type="match status" value="1"/>
</dbReference>
<dbReference type="PANTHER" id="PTHR11070:SF2">
    <property type="entry name" value="ATP-DEPENDENT DNA HELICASE SRS2"/>
    <property type="match status" value="1"/>
</dbReference>
<dbReference type="PANTHER" id="PTHR11070">
    <property type="entry name" value="UVRD / RECB / PCRA DNA HELICASE FAMILY MEMBER"/>
    <property type="match status" value="1"/>
</dbReference>
<dbReference type="GO" id="GO:0005524">
    <property type="term" value="F:ATP binding"/>
    <property type="evidence" value="ECO:0007669"/>
    <property type="project" value="UniProtKB-UniRule"/>
</dbReference>
<comment type="catalytic activity">
    <reaction evidence="10">
        <text>ATP + H2O = ADP + phosphate + H(+)</text>
        <dbReference type="Rhea" id="RHEA:13065"/>
        <dbReference type="ChEBI" id="CHEBI:15377"/>
        <dbReference type="ChEBI" id="CHEBI:15378"/>
        <dbReference type="ChEBI" id="CHEBI:30616"/>
        <dbReference type="ChEBI" id="CHEBI:43474"/>
        <dbReference type="ChEBI" id="CHEBI:456216"/>
        <dbReference type="EC" id="5.6.2.4"/>
    </reaction>
</comment>
<dbReference type="InterPro" id="IPR027417">
    <property type="entry name" value="P-loop_NTPase"/>
</dbReference>
<dbReference type="GO" id="GO:0003677">
    <property type="term" value="F:DNA binding"/>
    <property type="evidence" value="ECO:0007669"/>
    <property type="project" value="UniProtKB-KW"/>
</dbReference>
<organism evidence="14 15">
    <name type="scientific">Candidatus Sungbacteria bacterium RIFCSPHIGHO2_01_FULL_47_32</name>
    <dbReference type="NCBI Taxonomy" id="1802264"/>
    <lineage>
        <taxon>Bacteria</taxon>
        <taxon>Candidatus Sungiibacteriota</taxon>
    </lineage>
</organism>
<dbReference type="GO" id="GO:0016787">
    <property type="term" value="F:hydrolase activity"/>
    <property type="evidence" value="ECO:0007669"/>
    <property type="project" value="UniProtKB-UniRule"/>
</dbReference>
<evidence type="ECO:0000259" key="12">
    <source>
        <dbReference type="PROSITE" id="PS51198"/>
    </source>
</evidence>
<evidence type="ECO:0000256" key="9">
    <source>
        <dbReference type="ARBA" id="ARBA00034808"/>
    </source>
</evidence>
<keyword evidence="4 11" id="KW-0347">Helicase</keyword>
<gene>
    <name evidence="14" type="ORF">A2633_06480</name>
</gene>
<comment type="caution">
    <text evidence="14">The sequence shown here is derived from an EMBL/GenBank/DDBJ whole genome shotgun (WGS) entry which is preliminary data.</text>
</comment>